<reference evidence="1 2" key="1">
    <citation type="submission" date="2010-01" db="EMBL/GenBank/DDBJ databases">
        <authorList>
            <person name="Weinstock G."/>
            <person name="Sodergren E."/>
            <person name="Clifton S."/>
            <person name="Fulton L."/>
            <person name="Fulton B."/>
            <person name="Courtney L."/>
            <person name="Fronick C."/>
            <person name="Harrison M."/>
            <person name="Strong C."/>
            <person name="Farmer C."/>
            <person name="Delahaunty K."/>
            <person name="Markovic C."/>
            <person name="Hall O."/>
            <person name="Minx P."/>
            <person name="Tomlinson C."/>
            <person name="Mitreva M."/>
            <person name="Nelson J."/>
            <person name="Hou S."/>
            <person name="Wollam A."/>
            <person name="Pepin K.H."/>
            <person name="Johnson M."/>
            <person name="Bhonagiri V."/>
            <person name="Nash W.E."/>
            <person name="Warren W."/>
            <person name="Chinwalla A."/>
            <person name="Mardis E.R."/>
            <person name="Wilson R.K."/>
        </authorList>
    </citation>
    <scope>NUCLEOTIDE SEQUENCE [LARGE SCALE GENOMIC DNA]</scope>
    <source>
        <strain evidence="1 2">DSM 13479</strain>
    </source>
</reference>
<dbReference type="Proteomes" id="UP000004968">
    <property type="component" value="Unassembled WGS sequence"/>
</dbReference>
<gene>
    <name evidence="1" type="ORF">CLOSTHATH_05625</name>
</gene>
<protein>
    <submittedName>
        <fullName evidence="1">Uncharacterized protein</fullName>
    </submittedName>
</protein>
<dbReference type="HOGENOM" id="CLU_2716910_0_0_9"/>
<dbReference type="AlphaFoldDB" id="D3APS1"/>
<evidence type="ECO:0000313" key="1">
    <source>
        <dbReference type="EMBL" id="EFC96192.1"/>
    </source>
</evidence>
<evidence type="ECO:0000313" key="2">
    <source>
        <dbReference type="Proteomes" id="UP000004968"/>
    </source>
</evidence>
<sequence length="72" mass="8452">MREEKMFPDAEKEYSEFVAESGIEYGKKPVPKISFFVAECMEFPSLGQVYECRELKQAVDIYHKLPEHVKCM</sequence>
<comment type="caution">
    <text evidence="1">The sequence shown here is derived from an EMBL/GenBank/DDBJ whole genome shotgun (WGS) entry which is preliminary data.</text>
</comment>
<name>D3APS1_9FIRM</name>
<proteinExistence type="predicted"/>
<accession>D3APS1</accession>
<dbReference type="EMBL" id="ACIO01000604">
    <property type="protein sequence ID" value="EFC96192.1"/>
    <property type="molecule type" value="Genomic_DNA"/>
</dbReference>
<organism evidence="1 2">
    <name type="scientific">Hungatella hathewayi DSM 13479</name>
    <dbReference type="NCBI Taxonomy" id="566550"/>
    <lineage>
        <taxon>Bacteria</taxon>
        <taxon>Bacillati</taxon>
        <taxon>Bacillota</taxon>
        <taxon>Clostridia</taxon>
        <taxon>Lachnospirales</taxon>
        <taxon>Lachnospiraceae</taxon>
        <taxon>Hungatella</taxon>
    </lineage>
</organism>